<name>A0A1J5QCN9_9ZZZZ</name>
<proteinExistence type="predicted"/>
<protein>
    <submittedName>
        <fullName evidence="2">Uncharacterized protein</fullName>
    </submittedName>
</protein>
<accession>A0A1J5QCN9</accession>
<reference evidence="2" key="1">
    <citation type="submission" date="2016-10" db="EMBL/GenBank/DDBJ databases">
        <title>Sequence of Gallionella enrichment culture.</title>
        <authorList>
            <person name="Poehlein A."/>
            <person name="Muehling M."/>
            <person name="Daniel R."/>
        </authorList>
    </citation>
    <scope>NUCLEOTIDE SEQUENCE</scope>
</reference>
<feature type="compositionally biased region" description="Low complexity" evidence="1">
    <location>
        <begin position="663"/>
        <end position="685"/>
    </location>
</feature>
<evidence type="ECO:0000313" key="2">
    <source>
        <dbReference type="EMBL" id="OIQ81377.1"/>
    </source>
</evidence>
<dbReference type="EMBL" id="MLJW01000932">
    <property type="protein sequence ID" value="OIQ81377.1"/>
    <property type="molecule type" value="Genomic_DNA"/>
</dbReference>
<evidence type="ECO:0000256" key="1">
    <source>
        <dbReference type="SAM" id="MobiDB-lite"/>
    </source>
</evidence>
<feature type="region of interest" description="Disordered" evidence="1">
    <location>
        <begin position="663"/>
        <end position="693"/>
    </location>
</feature>
<gene>
    <name evidence="2" type="ORF">GALL_368610</name>
</gene>
<dbReference type="AlphaFoldDB" id="A0A1J5QCN9"/>
<organism evidence="2">
    <name type="scientific">mine drainage metagenome</name>
    <dbReference type="NCBI Taxonomy" id="410659"/>
    <lineage>
        <taxon>unclassified sequences</taxon>
        <taxon>metagenomes</taxon>
        <taxon>ecological metagenomes</taxon>
    </lineage>
</organism>
<comment type="caution">
    <text evidence="2">The sequence shown here is derived from an EMBL/GenBank/DDBJ whole genome shotgun (WGS) entry which is preliminary data.</text>
</comment>
<sequence>MVAGRQHVQVRQLQATPRCAQDGQPVHAVGTMMQGMRQRQQILHDLAPGQRLDFHRLETQVAVLAMLADFRRQGFQVAARAHQHGDPARRILCAFAPDDLDDALRFARMNRRGRGFPGQHQCMHLHPGAGKGIPRSDEIAVTDRALHHAIPGREHPNEGAVHPVDHFRAGTVVAAQPQSAQADVVDAPLRHAQEQADLGLAEAVDGLHRVADAEQRAPVARHPALGQAPQQIDLRRAGILEFIHQQMLNPVVQPERQLGGRARSIFQRLQCAPGDFDKIHLARLLENHPQLCGGQIEQLGKDADDSPLCIPVTRQRQAADAGDGVFGPRRFAQGSDRLEQGLLEWFCRIGGRQSHVLVELRPQRIAGCQQQIAQRAPQRQGFRIGRDRRFPVGQQGYRMFAGQIGRRITRHRDEVGLHAAIQHCGGGGQIIFHQQAERQFGILLRAVLVGVVQPLVAPGQHAGQQPRQATEVVFQVLQRVCDHGRLRSALLQQHQRAAHRLFVMQSSVLADAWLGTEARQQRHLPRQVAAQRIDGIDAQPSRLLQQIPAEFLRGCESHPGQIIGFRLVRLRRRDSACRDVQAVQDAHPHFGSGLIGERDGDNLFRLPHGLQQTQIALGQQFGLARTGRRLDDERCQLQRPCAIDLVLMQHLFKADHASAPSAARRAGAGIARAPPHPATAPRAAPGVFPSGAG</sequence>